<comment type="similarity">
    <text evidence="2">Belongs to the NAD(P)-dependent epimerase/dehydratase family. GDP-mannose 4,6-dehydratase subfamily.</text>
</comment>
<dbReference type="GO" id="GO:0008446">
    <property type="term" value="F:GDP-mannose 4,6-dehydratase activity"/>
    <property type="evidence" value="ECO:0007669"/>
    <property type="project" value="UniProtKB-EC"/>
</dbReference>
<dbReference type="Gene3D" id="3.90.25.10">
    <property type="entry name" value="UDP-galactose 4-epimerase, domain 1"/>
    <property type="match status" value="1"/>
</dbReference>
<dbReference type="InterPro" id="IPR006368">
    <property type="entry name" value="GDP_Man_deHydtase"/>
</dbReference>
<dbReference type="SUPFAM" id="SSF51735">
    <property type="entry name" value="NAD(P)-binding Rossmann-fold domains"/>
    <property type="match status" value="1"/>
</dbReference>
<organism evidence="6 7">
    <name type="scientific">Nocardioides hankookensis</name>
    <dbReference type="NCBI Taxonomy" id="443157"/>
    <lineage>
        <taxon>Bacteria</taxon>
        <taxon>Bacillati</taxon>
        <taxon>Actinomycetota</taxon>
        <taxon>Actinomycetes</taxon>
        <taxon>Propionibacteriales</taxon>
        <taxon>Nocardioidaceae</taxon>
        <taxon>Nocardioides</taxon>
    </lineage>
</organism>
<evidence type="ECO:0000256" key="2">
    <source>
        <dbReference type="ARBA" id="ARBA00009263"/>
    </source>
</evidence>
<reference evidence="7" key="1">
    <citation type="journal article" date="2019" name="Int. J. Syst. Evol. Microbiol.">
        <title>The Global Catalogue of Microorganisms (GCM) 10K type strain sequencing project: providing services to taxonomists for standard genome sequencing and annotation.</title>
        <authorList>
            <consortium name="The Broad Institute Genomics Platform"/>
            <consortium name="The Broad Institute Genome Sequencing Center for Infectious Disease"/>
            <person name="Wu L."/>
            <person name="Ma J."/>
        </authorList>
    </citation>
    <scope>NUCLEOTIDE SEQUENCE [LARGE SCALE GENOMIC DNA]</scope>
    <source>
        <strain evidence="7">CCUG 54522</strain>
    </source>
</reference>
<dbReference type="EC" id="4.2.1.47" evidence="3"/>
<proteinExistence type="inferred from homology"/>
<evidence type="ECO:0000256" key="3">
    <source>
        <dbReference type="ARBA" id="ARBA00011989"/>
    </source>
</evidence>
<gene>
    <name evidence="6" type="ORF">ACFPYL_14885</name>
</gene>
<comment type="cofactor">
    <cofactor evidence="1">
        <name>NADP(+)</name>
        <dbReference type="ChEBI" id="CHEBI:58349"/>
    </cofactor>
</comment>
<comment type="caution">
    <text evidence="6">The sequence shown here is derived from an EMBL/GenBank/DDBJ whole genome shotgun (WGS) entry which is preliminary data.</text>
</comment>
<protein>
    <recommendedName>
        <fullName evidence="3">GDP-mannose 4,6-dehydratase</fullName>
        <ecNumber evidence="3">4.2.1.47</ecNumber>
    </recommendedName>
</protein>
<dbReference type="InterPro" id="IPR036291">
    <property type="entry name" value="NAD(P)-bd_dom_sf"/>
</dbReference>
<keyword evidence="7" id="KW-1185">Reference proteome</keyword>
<evidence type="ECO:0000256" key="4">
    <source>
        <dbReference type="ARBA" id="ARBA00023239"/>
    </source>
</evidence>
<evidence type="ECO:0000259" key="5">
    <source>
        <dbReference type="Pfam" id="PF16363"/>
    </source>
</evidence>
<dbReference type="InterPro" id="IPR016040">
    <property type="entry name" value="NAD(P)-bd_dom"/>
</dbReference>
<sequence length="331" mass="35726">MTPLSSGAVAFITGISGQDGGYLAERLLGEGVEVHALANVHEPLPDIAGVELHPGDLTDVTSVRRLVVDLAPDEIYNLAALSSVAQSWEQPDLTAELNGSAAVALMESGLQAQRGSGRPVRFVQASSAEIFGEPDRSPQDESTTVRPLNPYGAAKAFAHLSAHVYRQRGLHTAGVILYNHESPRRPRHFVTRKITSAVAEIARGRTETLTLGNLEARRDWGWAPDYVDAMVRAARAEVAADFVIATGTSHSVRDFVATAFAHVGLSDWEHHVEVDDALVRPTDASELRGDSTRARQRLGWAPTVDFDEIVGRMVEADLLELEAQSSSSPSR</sequence>
<dbReference type="PANTHER" id="PTHR43715">
    <property type="entry name" value="GDP-MANNOSE 4,6-DEHYDRATASE"/>
    <property type="match status" value="1"/>
</dbReference>
<accession>A0ABW1LMP4</accession>
<dbReference type="EMBL" id="JBHSRJ010000005">
    <property type="protein sequence ID" value="MFC6044373.1"/>
    <property type="molecule type" value="Genomic_DNA"/>
</dbReference>
<dbReference type="RefSeq" id="WP_379155711.1">
    <property type="nucleotide sequence ID" value="NZ_JBHSRJ010000005.1"/>
</dbReference>
<dbReference type="Proteomes" id="UP001596135">
    <property type="component" value="Unassembled WGS sequence"/>
</dbReference>
<name>A0ABW1LMP4_9ACTN</name>
<evidence type="ECO:0000313" key="6">
    <source>
        <dbReference type="EMBL" id="MFC6044373.1"/>
    </source>
</evidence>
<dbReference type="CDD" id="cd05260">
    <property type="entry name" value="GDP_MD_SDR_e"/>
    <property type="match status" value="1"/>
</dbReference>
<dbReference type="Gene3D" id="3.40.50.720">
    <property type="entry name" value="NAD(P)-binding Rossmann-like Domain"/>
    <property type="match status" value="1"/>
</dbReference>
<feature type="domain" description="NAD(P)-binding" evidence="5">
    <location>
        <begin position="11"/>
        <end position="313"/>
    </location>
</feature>
<dbReference type="PANTHER" id="PTHR43715:SF1">
    <property type="entry name" value="GDP-MANNOSE 4,6 DEHYDRATASE"/>
    <property type="match status" value="1"/>
</dbReference>
<keyword evidence="4 6" id="KW-0456">Lyase</keyword>
<evidence type="ECO:0000256" key="1">
    <source>
        <dbReference type="ARBA" id="ARBA00001937"/>
    </source>
</evidence>
<evidence type="ECO:0000313" key="7">
    <source>
        <dbReference type="Proteomes" id="UP001596135"/>
    </source>
</evidence>
<dbReference type="Pfam" id="PF16363">
    <property type="entry name" value="GDP_Man_Dehyd"/>
    <property type="match status" value="1"/>
</dbReference>